<gene>
    <name evidence="2" type="ORF">WMY93_007149</name>
</gene>
<sequence>MEICEAGSSSWRSAARPLFNENSYINCVCRSLIKHLQQMSVFKPAFHAVQFSTIVRTVFTFNDYIDDTAISKLEKERPIRGLTNTYRALDFVLKEHLNNTSNGATEEATKVLVLITDGDPSDTDRRYGAIEKYDSMNIIRFVIGVGRVDVTRLRIIASEPKDENTFYIENYDGLTGVLENLQNKIV</sequence>
<dbReference type="PANTHER" id="PTHR24020">
    <property type="entry name" value="COLLAGEN ALPHA"/>
    <property type="match status" value="1"/>
</dbReference>
<protein>
    <recommendedName>
        <fullName evidence="1">VWFA domain-containing protein</fullName>
    </recommendedName>
</protein>
<name>A0AAW0PWF5_9GOBI</name>
<dbReference type="InterPro" id="IPR002035">
    <property type="entry name" value="VWF_A"/>
</dbReference>
<dbReference type="Gene3D" id="3.40.50.410">
    <property type="entry name" value="von Willebrand factor, type A domain"/>
    <property type="match status" value="1"/>
</dbReference>
<comment type="caution">
    <text evidence="2">The sequence shown here is derived from an EMBL/GenBank/DDBJ whole genome shotgun (WGS) entry which is preliminary data.</text>
</comment>
<evidence type="ECO:0000313" key="2">
    <source>
        <dbReference type="EMBL" id="KAK7930754.1"/>
    </source>
</evidence>
<accession>A0AAW0PWF5</accession>
<dbReference type="SUPFAM" id="SSF53300">
    <property type="entry name" value="vWA-like"/>
    <property type="match status" value="1"/>
</dbReference>
<evidence type="ECO:0000259" key="1">
    <source>
        <dbReference type="PROSITE" id="PS50234"/>
    </source>
</evidence>
<dbReference type="SMART" id="SM00327">
    <property type="entry name" value="VWA"/>
    <property type="match status" value="1"/>
</dbReference>
<keyword evidence="3" id="KW-1185">Reference proteome</keyword>
<organism evidence="2 3">
    <name type="scientific">Mugilogobius chulae</name>
    <name type="common">yellowstripe goby</name>
    <dbReference type="NCBI Taxonomy" id="88201"/>
    <lineage>
        <taxon>Eukaryota</taxon>
        <taxon>Metazoa</taxon>
        <taxon>Chordata</taxon>
        <taxon>Craniata</taxon>
        <taxon>Vertebrata</taxon>
        <taxon>Euteleostomi</taxon>
        <taxon>Actinopterygii</taxon>
        <taxon>Neopterygii</taxon>
        <taxon>Teleostei</taxon>
        <taxon>Neoteleostei</taxon>
        <taxon>Acanthomorphata</taxon>
        <taxon>Gobiaria</taxon>
        <taxon>Gobiiformes</taxon>
        <taxon>Gobioidei</taxon>
        <taxon>Gobiidae</taxon>
        <taxon>Gobionellinae</taxon>
        <taxon>Mugilogobius</taxon>
    </lineage>
</organism>
<dbReference type="Proteomes" id="UP001460270">
    <property type="component" value="Unassembled WGS sequence"/>
</dbReference>
<dbReference type="Pfam" id="PF00092">
    <property type="entry name" value="VWA"/>
    <property type="match status" value="1"/>
</dbReference>
<dbReference type="InterPro" id="IPR050525">
    <property type="entry name" value="ECM_Assembly_Org"/>
</dbReference>
<proteinExistence type="predicted"/>
<feature type="domain" description="VWFA" evidence="1">
    <location>
        <begin position="49"/>
        <end position="185"/>
    </location>
</feature>
<dbReference type="EMBL" id="JBBPFD010000004">
    <property type="protein sequence ID" value="KAK7930754.1"/>
    <property type="molecule type" value="Genomic_DNA"/>
</dbReference>
<evidence type="ECO:0000313" key="3">
    <source>
        <dbReference type="Proteomes" id="UP001460270"/>
    </source>
</evidence>
<dbReference type="InterPro" id="IPR036465">
    <property type="entry name" value="vWFA_dom_sf"/>
</dbReference>
<dbReference type="PROSITE" id="PS50234">
    <property type="entry name" value="VWFA"/>
    <property type="match status" value="1"/>
</dbReference>
<reference evidence="3" key="1">
    <citation type="submission" date="2024-04" db="EMBL/GenBank/DDBJ databases">
        <title>Salinicola lusitanus LLJ914,a marine bacterium isolated from the Okinawa Trough.</title>
        <authorList>
            <person name="Li J."/>
        </authorList>
    </citation>
    <scope>NUCLEOTIDE SEQUENCE [LARGE SCALE GENOMIC DNA]</scope>
</reference>
<dbReference type="AlphaFoldDB" id="A0AAW0PWF5"/>
<dbReference type="PANTHER" id="PTHR24020:SF87">
    <property type="entry name" value="COLLAGEN ALPHA-1(VI) CHAIN-LIKE"/>
    <property type="match status" value="1"/>
</dbReference>